<reference evidence="1" key="1">
    <citation type="submission" date="2021-09" db="EMBL/GenBank/DDBJ databases">
        <title>The genome of Mauremys mutica provides insights into the evolution of semi-aquatic lifestyle.</title>
        <authorList>
            <person name="Gong S."/>
            <person name="Gao Y."/>
        </authorList>
    </citation>
    <scope>NUCLEOTIDE SEQUENCE</scope>
    <source>
        <strain evidence="1">MM-2020</strain>
        <tissue evidence="1">Muscle</tissue>
    </source>
</reference>
<evidence type="ECO:0000313" key="2">
    <source>
        <dbReference type="Proteomes" id="UP000827986"/>
    </source>
</evidence>
<accession>A0A9D3XIR6</accession>
<dbReference type="EMBL" id="JAHDVG010000470">
    <property type="protein sequence ID" value="KAH1180506.1"/>
    <property type="molecule type" value="Genomic_DNA"/>
</dbReference>
<keyword evidence="2" id="KW-1185">Reference proteome</keyword>
<gene>
    <name evidence="1" type="ORF">KIL84_009342</name>
</gene>
<proteinExistence type="predicted"/>
<name>A0A9D3XIR6_9SAUR</name>
<evidence type="ECO:0000313" key="1">
    <source>
        <dbReference type="EMBL" id="KAH1180506.1"/>
    </source>
</evidence>
<comment type="caution">
    <text evidence="1">The sequence shown here is derived from an EMBL/GenBank/DDBJ whole genome shotgun (WGS) entry which is preliminary data.</text>
</comment>
<organism evidence="1 2">
    <name type="scientific">Mauremys mutica</name>
    <name type="common">yellowpond turtle</name>
    <dbReference type="NCBI Taxonomy" id="74926"/>
    <lineage>
        <taxon>Eukaryota</taxon>
        <taxon>Metazoa</taxon>
        <taxon>Chordata</taxon>
        <taxon>Craniata</taxon>
        <taxon>Vertebrata</taxon>
        <taxon>Euteleostomi</taxon>
        <taxon>Archelosauria</taxon>
        <taxon>Testudinata</taxon>
        <taxon>Testudines</taxon>
        <taxon>Cryptodira</taxon>
        <taxon>Durocryptodira</taxon>
        <taxon>Testudinoidea</taxon>
        <taxon>Geoemydidae</taxon>
        <taxon>Geoemydinae</taxon>
        <taxon>Mauremys</taxon>
    </lineage>
</organism>
<protein>
    <submittedName>
        <fullName evidence="1">Uncharacterized protein</fullName>
    </submittedName>
</protein>
<dbReference type="Proteomes" id="UP000827986">
    <property type="component" value="Unassembled WGS sequence"/>
</dbReference>
<dbReference type="AlphaFoldDB" id="A0A9D3XIR6"/>
<sequence>MGKQKGKLRQTHLSHCSLLLEGAPGQGHSARQIRDQQLLLRLVHWDSLARQQFRALSCSTVAHSLLLRANGCTHLAETPRLGCPLECCRAAFKLYFSSSTNLSLCYPPCPLRLADCPATGCPSAMVTNIPDHTGGAPCMHTMLNQPNQQPLKAHAFQLFTWDWEVFLTSVCETLCMTVNLA</sequence>